<proteinExistence type="predicted"/>
<dbReference type="InParanoid" id="A0A409V9Z6"/>
<dbReference type="EMBL" id="NHTK01006116">
    <property type="protein sequence ID" value="PPQ63621.1"/>
    <property type="molecule type" value="Genomic_DNA"/>
</dbReference>
<evidence type="ECO:0000256" key="1">
    <source>
        <dbReference type="SAM" id="MobiDB-lite"/>
    </source>
</evidence>
<protein>
    <recommendedName>
        <fullName evidence="2">F-box domain-containing protein</fullName>
    </recommendedName>
</protein>
<reference evidence="3 4" key="1">
    <citation type="journal article" date="2018" name="Evol. Lett.">
        <title>Horizontal gene cluster transfer increased hallucinogenic mushroom diversity.</title>
        <authorList>
            <person name="Reynolds H.T."/>
            <person name="Vijayakumar V."/>
            <person name="Gluck-Thaler E."/>
            <person name="Korotkin H.B."/>
            <person name="Matheny P.B."/>
            <person name="Slot J.C."/>
        </authorList>
    </citation>
    <scope>NUCLEOTIDE SEQUENCE [LARGE SCALE GENOMIC DNA]</scope>
    <source>
        <strain evidence="3 4">2629</strain>
    </source>
</reference>
<feature type="compositionally biased region" description="Acidic residues" evidence="1">
    <location>
        <begin position="661"/>
        <end position="671"/>
    </location>
</feature>
<feature type="region of interest" description="Disordered" evidence="1">
    <location>
        <begin position="648"/>
        <end position="704"/>
    </location>
</feature>
<dbReference type="STRING" id="181874.A0A409V9Z6"/>
<organism evidence="3 4">
    <name type="scientific">Panaeolus cyanescens</name>
    <dbReference type="NCBI Taxonomy" id="181874"/>
    <lineage>
        <taxon>Eukaryota</taxon>
        <taxon>Fungi</taxon>
        <taxon>Dikarya</taxon>
        <taxon>Basidiomycota</taxon>
        <taxon>Agaricomycotina</taxon>
        <taxon>Agaricomycetes</taxon>
        <taxon>Agaricomycetidae</taxon>
        <taxon>Agaricales</taxon>
        <taxon>Agaricineae</taxon>
        <taxon>Galeropsidaceae</taxon>
        <taxon>Panaeolus</taxon>
    </lineage>
</organism>
<dbReference type="OrthoDB" id="2322499at2759"/>
<feature type="domain" description="F-box" evidence="2">
    <location>
        <begin position="73"/>
        <end position="122"/>
    </location>
</feature>
<dbReference type="SMART" id="SM00256">
    <property type="entry name" value="FBOX"/>
    <property type="match status" value="2"/>
</dbReference>
<evidence type="ECO:0000313" key="4">
    <source>
        <dbReference type="Proteomes" id="UP000284842"/>
    </source>
</evidence>
<evidence type="ECO:0000259" key="2">
    <source>
        <dbReference type="PROSITE" id="PS50181"/>
    </source>
</evidence>
<dbReference type="PROSITE" id="PS50181">
    <property type="entry name" value="FBOX"/>
    <property type="match status" value="1"/>
</dbReference>
<dbReference type="InterPro" id="IPR001810">
    <property type="entry name" value="F-box_dom"/>
</dbReference>
<feature type="compositionally biased region" description="Basic residues" evidence="1">
    <location>
        <begin position="1"/>
        <end position="11"/>
    </location>
</feature>
<dbReference type="SUPFAM" id="SSF81383">
    <property type="entry name" value="F-box domain"/>
    <property type="match status" value="1"/>
</dbReference>
<sequence>MSGRRSTRQKAKTAEAAPMDVDDDSTFEDDGEDEFEEPQDKKRKRRAPRATRTQQNSGSVVKKARTRGTRGVLKQMLEMPFDILFEIFGHLEPADLLSVGRTSQELRELVMSKQFKSIWVHARSKYPDMPSCPDDMTEPAYAELVFGNSCLVSITVTVFAVPPPFLNAFPFSYTKWHFSSDHLQKWNAETISLNPANKTELYSKRIAERMFINEHAEQCEAWYPTLQSSRRDAKDAEINERKAQIVELVKSMGWGEELSKMTSNLPQDSPEVVKHCKKKLSDRIMENLKPFLEEFMANAKEKRILGERRACYESRMRALQTAYNNALTTYPLQKPRPRVADVFEIPRFKSLVMDTPDDVTVTDNDFDITPETLAGVMEEANTIVKSKLLSVVATELKEGTYDPATVLDLATTTFVITSGYDKKSLHTSRVIVDSRTGASPPHDEAKISVEELAARVFPSVPFNSQGTIAFNTTAHEIFRGLLETCGLDPNTTTCAEMDEKHPIIECLKCNQMIEGRLIMRWSEAARHARNVHSANYPAEFVPIEGEDVVRAKRIIDDADEQRRYGYWVGEQTTCVCLLCNDNNAMTLPQMRAHFTDQHDALYPKYKADYDLVYQTEVSPSRTFTDTKPNRRSARQTVRLAAHVRDDSSMCIDEETPHESIEEFDSDFEEPDSNSKKRKHRAPRSKNTRQAQGQPSMKKARKRGTRGVFKEWPMDIMFEVSCPIFDYLLPADLLSLGRVSQGFKDLVMSTEFKSTWKHARSKFPGMPDCPSDMNEPAYAELMFGNTCLVSLTECGKVLKSGLNETLVWQARTRLCTGCFEPRFDHESLFLSRPGRPHPFAALEPSLRPVLPSAWLTVKSGYSKSRYPSVRHATQWNTELASLTTPQLRTEWCQAKIAEMKSIHEHAKLCEEWFPTLLKHIQDGKDAAFRERKDRVVQFIHSMGWGDELSKMTSGFPQDTPKIVEVCKKKVTDRILNNLKPFLNQHMTAAKERRIHNERKATWVARLQLLRTVYETALVGYPLYKPRPRVADIFEVPRIKSLVIDTPSDVILTENDFSITSETLADVIQEAYKVIEAKLLTVVAAALEEGTYDPATVLDLATTVFSVRTPRANPGPVEKRPLHTSRAIATSSTGLCDDHWDTPTHMERLLMRTFGHTAFHTRALKLDVAARNTYSAFLTKRCKLDPATTTCKEVEEKHPYVECLNCNRLHQGRLVMRWWEVGHHVSSRPYSGPCGNLITIEGEDLEKSKMMIEESDEKSMANEFGSLENFGVCLRCNENSSMKLEPMRRHLRDVHNVLYPKYKEDYEYVYNNSISPTVRLTHAQRLWPSRPT</sequence>
<dbReference type="Proteomes" id="UP000284842">
    <property type="component" value="Unassembled WGS sequence"/>
</dbReference>
<comment type="caution">
    <text evidence="3">The sequence shown here is derived from an EMBL/GenBank/DDBJ whole genome shotgun (WGS) entry which is preliminary data.</text>
</comment>
<keyword evidence="4" id="KW-1185">Reference proteome</keyword>
<feature type="compositionally biased region" description="Acidic residues" evidence="1">
    <location>
        <begin position="20"/>
        <end position="37"/>
    </location>
</feature>
<dbReference type="InterPro" id="IPR036047">
    <property type="entry name" value="F-box-like_dom_sf"/>
</dbReference>
<dbReference type="CDD" id="cd09917">
    <property type="entry name" value="F-box_SF"/>
    <property type="match status" value="1"/>
</dbReference>
<accession>A0A409V9Z6</accession>
<gene>
    <name evidence="3" type="ORF">CVT24_004374</name>
</gene>
<name>A0A409V9Z6_9AGAR</name>
<feature type="region of interest" description="Disordered" evidence="1">
    <location>
        <begin position="1"/>
        <end position="67"/>
    </location>
</feature>
<dbReference type="Pfam" id="PF00646">
    <property type="entry name" value="F-box"/>
    <property type="match status" value="1"/>
</dbReference>
<evidence type="ECO:0000313" key="3">
    <source>
        <dbReference type="EMBL" id="PPQ63621.1"/>
    </source>
</evidence>
<feature type="compositionally biased region" description="Basic residues" evidence="1">
    <location>
        <begin position="675"/>
        <end position="686"/>
    </location>
</feature>